<evidence type="ECO:0000313" key="2">
    <source>
        <dbReference type="Proteomes" id="UP000076722"/>
    </source>
</evidence>
<proteinExistence type="predicted"/>
<accession>A0A164NH40</accession>
<reference evidence="1 2" key="1">
    <citation type="journal article" date="2016" name="Mol. Biol. Evol.">
        <title>Comparative Genomics of Early-Diverging Mushroom-Forming Fungi Provides Insights into the Origins of Lignocellulose Decay Capabilities.</title>
        <authorList>
            <person name="Nagy L.G."/>
            <person name="Riley R."/>
            <person name="Tritt A."/>
            <person name="Adam C."/>
            <person name="Daum C."/>
            <person name="Floudas D."/>
            <person name="Sun H."/>
            <person name="Yadav J.S."/>
            <person name="Pangilinan J."/>
            <person name="Larsson K.H."/>
            <person name="Matsuura K."/>
            <person name="Barry K."/>
            <person name="Labutti K."/>
            <person name="Kuo R."/>
            <person name="Ohm R.A."/>
            <person name="Bhattacharya S.S."/>
            <person name="Shirouzu T."/>
            <person name="Yoshinaga Y."/>
            <person name="Martin F.M."/>
            <person name="Grigoriev I.V."/>
            <person name="Hibbett D.S."/>
        </authorList>
    </citation>
    <scope>NUCLEOTIDE SEQUENCE [LARGE SCALE GENOMIC DNA]</scope>
    <source>
        <strain evidence="1 2">HHB9708</strain>
    </source>
</reference>
<organism evidence="1 2">
    <name type="scientific">Sistotremastrum niveocremeum HHB9708</name>
    <dbReference type="NCBI Taxonomy" id="1314777"/>
    <lineage>
        <taxon>Eukaryota</taxon>
        <taxon>Fungi</taxon>
        <taxon>Dikarya</taxon>
        <taxon>Basidiomycota</taxon>
        <taxon>Agaricomycotina</taxon>
        <taxon>Agaricomycetes</taxon>
        <taxon>Sistotremastrales</taxon>
        <taxon>Sistotremastraceae</taxon>
        <taxon>Sertulicium</taxon>
        <taxon>Sertulicium niveocremeum</taxon>
    </lineage>
</organism>
<name>A0A164NH40_9AGAM</name>
<dbReference type="EMBL" id="KV419445">
    <property type="protein sequence ID" value="KZS87698.1"/>
    <property type="molecule type" value="Genomic_DNA"/>
</dbReference>
<protein>
    <recommendedName>
        <fullName evidence="3">F-box domain-containing protein</fullName>
    </recommendedName>
</protein>
<keyword evidence="2" id="KW-1185">Reference proteome</keyword>
<evidence type="ECO:0008006" key="3">
    <source>
        <dbReference type="Google" id="ProtNLM"/>
    </source>
</evidence>
<gene>
    <name evidence="1" type="ORF">SISNIDRAFT_535220</name>
</gene>
<sequence length="406" mass="45377">MDHRMNSIFIPAELCLEMAETLIVVGSKCDLIGLSSVDRAWRSTCSPLIWAKSCLVWSRERVPDFADHLVFLAQVASLVKSLTFVSVPHSNENEYTLEQEMLRAHGALFVASLKHLSHISSITIDSRGGDSNPFIMDEFFNSVLSKVKFKSLNVCHILAPGRFLADGIAKGIGAFLARHRGISDLLLDIPEFYVPAIQTNGHLAYYSSMIRAVPSLTRLHTQVAIAFYGPLQTSLRVLHLTGTELSLMNAMRSTDIVMPQLEILSLPSGILEFNTESLNHLARHFPNLKELSWLEEVYHRRMVSGTMFERLENAPLSGLRKLSLFVECSILPKPKNASALETLQNLQNALASLIQYFPDLQEVTLAVCRCNLIKGLRYKAIRCEFMPDSSARFIHLAGKENRAPSP</sequence>
<dbReference type="Gene3D" id="3.80.10.10">
    <property type="entry name" value="Ribonuclease Inhibitor"/>
    <property type="match status" value="1"/>
</dbReference>
<evidence type="ECO:0000313" key="1">
    <source>
        <dbReference type="EMBL" id="KZS87698.1"/>
    </source>
</evidence>
<dbReference type="Proteomes" id="UP000076722">
    <property type="component" value="Unassembled WGS sequence"/>
</dbReference>
<dbReference type="AlphaFoldDB" id="A0A164NH40"/>
<dbReference type="InterPro" id="IPR032675">
    <property type="entry name" value="LRR_dom_sf"/>
</dbReference>